<dbReference type="Proteomes" id="UP000299102">
    <property type="component" value="Unassembled WGS sequence"/>
</dbReference>
<proteinExistence type="predicted"/>
<reference evidence="1 2" key="1">
    <citation type="journal article" date="2019" name="Commun. Biol.">
        <title>The bagworm genome reveals a unique fibroin gene that provides high tensile strength.</title>
        <authorList>
            <person name="Kono N."/>
            <person name="Nakamura H."/>
            <person name="Ohtoshi R."/>
            <person name="Tomita M."/>
            <person name="Numata K."/>
            <person name="Arakawa K."/>
        </authorList>
    </citation>
    <scope>NUCLEOTIDE SEQUENCE [LARGE SCALE GENOMIC DNA]</scope>
</reference>
<accession>A0A4C1X776</accession>
<evidence type="ECO:0000313" key="1">
    <source>
        <dbReference type="EMBL" id="GBP59631.1"/>
    </source>
</evidence>
<dbReference type="EMBL" id="BGZK01000766">
    <property type="protein sequence ID" value="GBP59631.1"/>
    <property type="molecule type" value="Genomic_DNA"/>
</dbReference>
<name>A0A4C1X776_EUMVA</name>
<sequence length="137" mass="15556">MIVSSGLATELIRTHFAKLGILTSEDYLNVWLRLRLRNSCKFSLNPQKPVTHFVVSLRKHDGEDEQSTRGKSNFIYVRLRISHCRRAAPMVRRAAAGRRGGAGGAHVSKAPDLTGDKFERRRVRRVRFDLLNVSTLD</sequence>
<keyword evidence="2" id="KW-1185">Reference proteome</keyword>
<evidence type="ECO:0000313" key="2">
    <source>
        <dbReference type="Proteomes" id="UP000299102"/>
    </source>
</evidence>
<protein>
    <submittedName>
        <fullName evidence="1">Uncharacterized protein</fullName>
    </submittedName>
</protein>
<comment type="caution">
    <text evidence="1">The sequence shown here is derived from an EMBL/GenBank/DDBJ whole genome shotgun (WGS) entry which is preliminary data.</text>
</comment>
<gene>
    <name evidence="1" type="ORF">EVAR_45999_1</name>
</gene>
<dbReference type="AlphaFoldDB" id="A0A4C1X776"/>
<organism evidence="1 2">
    <name type="scientific">Eumeta variegata</name>
    <name type="common">Bagworm moth</name>
    <name type="synonym">Eumeta japonica</name>
    <dbReference type="NCBI Taxonomy" id="151549"/>
    <lineage>
        <taxon>Eukaryota</taxon>
        <taxon>Metazoa</taxon>
        <taxon>Ecdysozoa</taxon>
        <taxon>Arthropoda</taxon>
        <taxon>Hexapoda</taxon>
        <taxon>Insecta</taxon>
        <taxon>Pterygota</taxon>
        <taxon>Neoptera</taxon>
        <taxon>Endopterygota</taxon>
        <taxon>Lepidoptera</taxon>
        <taxon>Glossata</taxon>
        <taxon>Ditrysia</taxon>
        <taxon>Tineoidea</taxon>
        <taxon>Psychidae</taxon>
        <taxon>Oiketicinae</taxon>
        <taxon>Eumeta</taxon>
    </lineage>
</organism>